<sequence length="147" mass="16797">MFSLMWPKENITDLCKVNVRVADTFISPKDDLPRAAAFLNTPKEGTNLSCDWCKYATVEISKNIISKQKKGNGDFKNPDIFRFWNMNVGRIRNEITPNQKVLHEPLYSSPEPDGAPNNRSHSIIEGEKFDNNAEFRVLILQIGEWAV</sequence>
<keyword evidence="2" id="KW-1185">Reference proteome</keyword>
<comment type="caution">
    <text evidence="1">The sequence shown here is derived from an EMBL/GenBank/DDBJ whole genome shotgun (WGS) entry which is preliminary data.</text>
</comment>
<proteinExistence type="predicted"/>
<organism evidence="1 2">
    <name type="scientific">Flavobacterium pectinovorum</name>
    <dbReference type="NCBI Taxonomy" id="29533"/>
    <lineage>
        <taxon>Bacteria</taxon>
        <taxon>Pseudomonadati</taxon>
        <taxon>Bacteroidota</taxon>
        <taxon>Flavobacteriia</taxon>
        <taxon>Flavobacteriales</taxon>
        <taxon>Flavobacteriaceae</taxon>
        <taxon>Flavobacterium</taxon>
    </lineage>
</organism>
<dbReference type="EMBL" id="RCZH01000010">
    <property type="protein sequence ID" value="TPG38476.1"/>
    <property type="molecule type" value="Genomic_DNA"/>
</dbReference>
<evidence type="ECO:0000313" key="2">
    <source>
        <dbReference type="Proteomes" id="UP000319700"/>
    </source>
</evidence>
<dbReference type="AlphaFoldDB" id="A0A502EPQ5"/>
<accession>A0A502EPQ5</accession>
<dbReference type="Proteomes" id="UP000319700">
    <property type="component" value="Unassembled WGS sequence"/>
</dbReference>
<reference evidence="1 2" key="1">
    <citation type="journal article" date="2019" name="Environ. Microbiol.">
        <title>Species interactions and distinct microbial communities in high Arctic permafrost affected cryosols are associated with the CH4 and CO2 gas fluxes.</title>
        <authorList>
            <person name="Altshuler I."/>
            <person name="Hamel J."/>
            <person name="Turney S."/>
            <person name="Magnuson E."/>
            <person name="Levesque R."/>
            <person name="Greer C."/>
            <person name="Whyte L.G."/>
        </authorList>
    </citation>
    <scope>NUCLEOTIDE SEQUENCE [LARGE SCALE GENOMIC DNA]</scope>
    <source>
        <strain evidence="1 2">42</strain>
    </source>
</reference>
<name>A0A502EPQ5_9FLAO</name>
<gene>
    <name evidence="1" type="ORF">EAH81_16285</name>
</gene>
<protein>
    <submittedName>
        <fullName evidence="1">Uncharacterized protein</fullName>
    </submittedName>
</protein>
<evidence type="ECO:0000313" key="1">
    <source>
        <dbReference type="EMBL" id="TPG38476.1"/>
    </source>
</evidence>